<name>A0ABP1BML8_9BRYO</name>
<keyword evidence="3" id="KW-0288">FMN</keyword>
<reference evidence="5" key="1">
    <citation type="submission" date="2024-03" db="EMBL/GenBank/DDBJ databases">
        <authorList>
            <consortium name="ELIXIR-Norway"/>
            <consortium name="Elixir Norway"/>
        </authorList>
    </citation>
    <scope>NUCLEOTIDE SEQUENCE</scope>
</reference>
<dbReference type="InterPro" id="IPR045247">
    <property type="entry name" value="Oye-like"/>
</dbReference>
<evidence type="ECO:0000259" key="4">
    <source>
        <dbReference type="Pfam" id="PF00724"/>
    </source>
</evidence>
<proteinExistence type="inferred from homology"/>
<sequence>MSCSLSFTKHTISNFTFSSSCSSRYFSSSSSFSCFSRSKYSESSLQLLSLLQQCNQRITQASFKHHRRSFGQAAAMTVNTQETDSATAPQKIFTPYQMGPFKLSHRIVLAPLTRSRAIGFVPQPAAATYYSQRASEGGLLITEATGISPTSLGYPCTPGIFTEEQVEAWKPIVKAVHDKGGVFFCQIWHVGRLSHYAYQPDGQAPISSAAKAASGVVYLPDGTGPVPYPTPRALETEEIPKIVEDFRLAARNSIRAGFDGVEIHGAHGYLIDQFLKEGLNNRTDRYGGSIENNCRFALEVVKAVADEIGADRVGIRLSLHQFYSDMQISDPLALGLHLIQGLNKLNILYAHFVEPRMGPGTASIETEKNLLPYRKAFKNTFLAAGGYSREDGIDAIESGYADLVVYGRLFLANPDLPKRFALNAPLNPYDRSTFYTQDQVKGYTDYPFLEEVSVK</sequence>
<evidence type="ECO:0000256" key="1">
    <source>
        <dbReference type="ARBA" id="ARBA00001917"/>
    </source>
</evidence>
<gene>
    <name evidence="5" type="ORF">CSSPJE1EN2_LOCUS18616</name>
</gene>
<evidence type="ECO:0000313" key="6">
    <source>
        <dbReference type="Proteomes" id="UP001497522"/>
    </source>
</evidence>
<keyword evidence="6" id="KW-1185">Reference proteome</keyword>
<feature type="domain" description="NADH:flavin oxidoreductase/NADH oxidase N-terminal" evidence="4">
    <location>
        <begin position="91"/>
        <end position="426"/>
    </location>
</feature>
<dbReference type="SUPFAM" id="SSF51395">
    <property type="entry name" value="FMN-linked oxidoreductases"/>
    <property type="match status" value="1"/>
</dbReference>
<dbReference type="InterPro" id="IPR001155">
    <property type="entry name" value="OxRdtase_FMN_N"/>
</dbReference>
<evidence type="ECO:0000256" key="3">
    <source>
        <dbReference type="ARBA" id="ARBA00022643"/>
    </source>
</evidence>
<dbReference type="CDD" id="cd02933">
    <property type="entry name" value="OYE_like_FMN"/>
    <property type="match status" value="1"/>
</dbReference>
<evidence type="ECO:0000313" key="5">
    <source>
        <dbReference type="EMBL" id="CAK9876455.1"/>
    </source>
</evidence>
<evidence type="ECO:0000256" key="2">
    <source>
        <dbReference type="ARBA" id="ARBA00005979"/>
    </source>
</evidence>
<dbReference type="InterPro" id="IPR013785">
    <property type="entry name" value="Aldolase_TIM"/>
</dbReference>
<dbReference type="Pfam" id="PF00724">
    <property type="entry name" value="Oxidored_FMN"/>
    <property type="match status" value="1"/>
</dbReference>
<dbReference type="PANTHER" id="PTHR22893">
    <property type="entry name" value="NADH OXIDOREDUCTASE-RELATED"/>
    <property type="match status" value="1"/>
</dbReference>
<organism evidence="5 6">
    <name type="scientific">Sphagnum jensenii</name>
    <dbReference type="NCBI Taxonomy" id="128206"/>
    <lineage>
        <taxon>Eukaryota</taxon>
        <taxon>Viridiplantae</taxon>
        <taxon>Streptophyta</taxon>
        <taxon>Embryophyta</taxon>
        <taxon>Bryophyta</taxon>
        <taxon>Sphagnophytina</taxon>
        <taxon>Sphagnopsida</taxon>
        <taxon>Sphagnales</taxon>
        <taxon>Sphagnaceae</taxon>
        <taxon>Sphagnum</taxon>
    </lineage>
</organism>
<keyword evidence="3" id="KW-0285">Flavoprotein</keyword>
<dbReference type="PANTHER" id="PTHR22893:SF91">
    <property type="entry name" value="NADPH DEHYDROGENASE 2-RELATED"/>
    <property type="match status" value="1"/>
</dbReference>
<dbReference type="Gene3D" id="3.20.20.70">
    <property type="entry name" value="Aldolase class I"/>
    <property type="match status" value="1"/>
</dbReference>
<dbReference type="EMBL" id="OZ023706">
    <property type="protein sequence ID" value="CAK9876455.1"/>
    <property type="molecule type" value="Genomic_DNA"/>
</dbReference>
<comment type="similarity">
    <text evidence="2">Belongs to the NADH:flavin oxidoreductase/NADH oxidase family.</text>
</comment>
<comment type="cofactor">
    <cofactor evidence="1">
        <name>FMN</name>
        <dbReference type="ChEBI" id="CHEBI:58210"/>
    </cofactor>
</comment>
<protein>
    <recommendedName>
        <fullName evidence="4">NADH:flavin oxidoreductase/NADH oxidase N-terminal domain-containing protein</fullName>
    </recommendedName>
</protein>
<dbReference type="Proteomes" id="UP001497522">
    <property type="component" value="Chromosome 5"/>
</dbReference>
<accession>A0ABP1BML8</accession>